<dbReference type="Proteomes" id="UP000252707">
    <property type="component" value="Unassembled WGS sequence"/>
</dbReference>
<sequence>MKTRTLLMTALTGALIFPLLQACAPVVVGGAAATGTAVAIDRRTAGTMVDDQAVELKTLDAILSDKELYEQTHISSTSFNGLVLLTGQAPRAELRERAERIVSAYPEVRRVVNEITVSAPNSVMTRTSDTWITTKVKTLMFAEKDFNGNNVKVVTENGTVYLMGLVRRAESDKAVAIARQVKGVQRVVKVFEYID</sequence>
<accession>A0A369CJE4</accession>
<protein>
    <submittedName>
        <fullName evidence="4">Osmotically-inducible protein OsmY</fullName>
    </submittedName>
</protein>
<reference evidence="4 5" key="1">
    <citation type="submission" date="2018-07" db="EMBL/GenBank/DDBJ databases">
        <title>Genomic Encyclopedia of Type Strains, Phase IV (KMG-IV): sequencing the most valuable type-strain genomes for metagenomic binning, comparative biology and taxonomic classification.</title>
        <authorList>
            <person name="Goeker M."/>
        </authorList>
    </citation>
    <scope>NUCLEOTIDE SEQUENCE [LARGE SCALE GENOMIC DNA]</scope>
    <source>
        <strain evidence="4 5">DSM 26407</strain>
    </source>
</reference>
<organism evidence="4 5">
    <name type="scientific">Thioalbus denitrificans</name>
    <dbReference type="NCBI Taxonomy" id="547122"/>
    <lineage>
        <taxon>Bacteria</taxon>
        <taxon>Pseudomonadati</taxon>
        <taxon>Pseudomonadota</taxon>
        <taxon>Gammaproteobacteria</taxon>
        <taxon>Chromatiales</taxon>
        <taxon>Ectothiorhodospiraceae</taxon>
        <taxon>Thioalbus</taxon>
    </lineage>
</organism>
<evidence type="ECO:0000313" key="5">
    <source>
        <dbReference type="Proteomes" id="UP000252707"/>
    </source>
</evidence>
<dbReference type="PANTHER" id="PTHR34606">
    <property type="entry name" value="BON DOMAIN-CONTAINING PROTEIN"/>
    <property type="match status" value="1"/>
</dbReference>
<dbReference type="InterPro" id="IPR014004">
    <property type="entry name" value="Transpt-assoc_nodulatn_dom_bac"/>
</dbReference>
<dbReference type="PROSITE" id="PS50914">
    <property type="entry name" value="BON"/>
    <property type="match status" value="2"/>
</dbReference>
<dbReference type="PROSITE" id="PS51257">
    <property type="entry name" value="PROKAR_LIPOPROTEIN"/>
    <property type="match status" value="1"/>
</dbReference>
<keyword evidence="1 2" id="KW-0732">Signal</keyword>
<evidence type="ECO:0000259" key="3">
    <source>
        <dbReference type="PROSITE" id="PS50914"/>
    </source>
</evidence>
<feature type="signal peptide" evidence="2">
    <location>
        <begin position="1"/>
        <end position="24"/>
    </location>
</feature>
<keyword evidence="5" id="KW-1185">Reference proteome</keyword>
<dbReference type="OrthoDB" id="9783990at2"/>
<dbReference type="Pfam" id="PF04972">
    <property type="entry name" value="BON"/>
    <property type="match status" value="2"/>
</dbReference>
<feature type="chain" id="PRO_5038023655" evidence="2">
    <location>
        <begin position="25"/>
        <end position="195"/>
    </location>
</feature>
<evidence type="ECO:0000256" key="1">
    <source>
        <dbReference type="ARBA" id="ARBA00022729"/>
    </source>
</evidence>
<dbReference type="InterPro" id="IPR051686">
    <property type="entry name" value="Lipoprotein_DolP"/>
</dbReference>
<gene>
    <name evidence="4" type="ORF">DFQ59_101720</name>
</gene>
<dbReference type="AlphaFoldDB" id="A0A369CJE4"/>
<proteinExistence type="predicted"/>
<feature type="domain" description="BON" evidence="3">
    <location>
        <begin position="50"/>
        <end position="119"/>
    </location>
</feature>
<comment type="caution">
    <text evidence="4">The sequence shown here is derived from an EMBL/GenBank/DDBJ whole genome shotgun (WGS) entry which is preliminary data.</text>
</comment>
<dbReference type="InterPro" id="IPR007055">
    <property type="entry name" value="BON_dom"/>
</dbReference>
<dbReference type="RefSeq" id="WP_114278261.1">
    <property type="nucleotide sequence ID" value="NZ_QPJY01000001.1"/>
</dbReference>
<dbReference type="PANTHER" id="PTHR34606:SF4">
    <property type="entry name" value="OUTER MEMBRANE LIPOPROTEIN DOLP"/>
    <property type="match status" value="1"/>
</dbReference>
<evidence type="ECO:0000256" key="2">
    <source>
        <dbReference type="SAM" id="SignalP"/>
    </source>
</evidence>
<dbReference type="SMART" id="SM00749">
    <property type="entry name" value="BON"/>
    <property type="match status" value="2"/>
</dbReference>
<dbReference type="EMBL" id="QPJY01000001">
    <property type="protein sequence ID" value="RCX33418.1"/>
    <property type="molecule type" value="Genomic_DNA"/>
</dbReference>
<evidence type="ECO:0000313" key="4">
    <source>
        <dbReference type="EMBL" id="RCX33418.1"/>
    </source>
</evidence>
<feature type="domain" description="BON" evidence="3">
    <location>
        <begin position="128"/>
        <end position="195"/>
    </location>
</feature>
<name>A0A369CJE4_9GAMM</name>
<dbReference type="Gene3D" id="3.30.1340.30">
    <property type="match status" value="2"/>
</dbReference>